<dbReference type="Gene3D" id="1.10.287.470">
    <property type="entry name" value="Helix hairpin bin"/>
    <property type="match status" value="2"/>
</dbReference>
<dbReference type="GO" id="GO:0005886">
    <property type="term" value="C:plasma membrane"/>
    <property type="evidence" value="ECO:0007669"/>
    <property type="project" value="TreeGrafter"/>
</dbReference>
<name>A0A5M8FGF9_9GAMM</name>
<reference evidence="3 4" key="1">
    <citation type="submission" date="2019-09" db="EMBL/GenBank/DDBJ databases">
        <title>Whole-genome sequence of the purple sulfur bacterium Thiohalocapsa marina DSM 19078.</title>
        <authorList>
            <person name="Kyndt J.A."/>
            <person name="Meyer T.E."/>
        </authorList>
    </citation>
    <scope>NUCLEOTIDE SEQUENCE [LARGE SCALE GENOMIC DNA]</scope>
    <source>
        <strain evidence="3 4">DSM 19078</strain>
    </source>
</reference>
<dbReference type="Pfam" id="PF25876">
    <property type="entry name" value="HH_MFP_RND"/>
    <property type="match status" value="1"/>
</dbReference>
<evidence type="ECO:0000256" key="1">
    <source>
        <dbReference type="SAM" id="Coils"/>
    </source>
</evidence>
<comment type="caution">
    <text evidence="3">The sequence shown here is derived from an EMBL/GenBank/DDBJ whole genome shotgun (WGS) entry which is preliminary data.</text>
</comment>
<dbReference type="Gene3D" id="2.40.30.170">
    <property type="match status" value="1"/>
</dbReference>
<organism evidence="3 4">
    <name type="scientific">Thiohalocapsa marina</name>
    <dbReference type="NCBI Taxonomy" id="424902"/>
    <lineage>
        <taxon>Bacteria</taxon>
        <taxon>Pseudomonadati</taxon>
        <taxon>Pseudomonadota</taxon>
        <taxon>Gammaproteobacteria</taxon>
        <taxon>Chromatiales</taxon>
        <taxon>Chromatiaceae</taxon>
        <taxon>Thiohalocapsa</taxon>
    </lineage>
</organism>
<dbReference type="InterPro" id="IPR058624">
    <property type="entry name" value="MdtA-like_HH"/>
</dbReference>
<proteinExistence type="predicted"/>
<dbReference type="SUPFAM" id="SSF111369">
    <property type="entry name" value="HlyD-like secretion proteins"/>
    <property type="match status" value="2"/>
</dbReference>
<dbReference type="OrthoDB" id="9778236at2"/>
<evidence type="ECO:0000313" key="4">
    <source>
        <dbReference type="Proteomes" id="UP000322981"/>
    </source>
</evidence>
<dbReference type="PANTHER" id="PTHR30438:SF2">
    <property type="entry name" value="MEMBRANE PROTEIN"/>
    <property type="match status" value="1"/>
</dbReference>
<keyword evidence="1" id="KW-0175">Coiled coil</keyword>
<dbReference type="Proteomes" id="UP000322981">
    <property type="component" value="Unassembled WGS sequence"/>
</dbReference>
<feature type="domain" description="Multidrug resistance protein MdtA-like alpha-helical hairpin" evidence="2">
    <location>
        <begin position="118"/>
        <end position="179"/>
    </location>
</feature>
<protein>
    <submittedName>
        <fullName evidence="3">HlyD family efflux transporter periplasmic adaptor subunit</fullName>
    </submittedName>
</protein>
<dbReference type="PANTHER" id="PTHR30438">
    <property type="entry name" value="36 KDA ANTIGEN-RELATED"/>
    <property type="match status" value="1"/>
</dbReference>
<dbReference type="EMBL" id="VWXX01000032">
    <property type="protein sequence ID" value="KAA6183504.1"/>
    <property type="molecule type" value="Genomic_DNA"/>
</dbReference>
<dbReference type="AlphaFoldDB" id="A0A5M8FGF9"/>
<evidence type="ECO:0000313" key="3">
    <source>
        <dbReference type="EMBL" id="KAA6183504.1"/>
    </source>
</evidence>
<feature type="coiled-coil region" evidence="1">
    <location>
        <begin position="155"/>
        <end position="217"/>
    </location>
</feature>
<dbReference type="Gene3D" id="2.40.50.100">
    <property type="match status" value="1"/>
</dbReference>
<sequence length="357" mass="38257">MTPRQRTWARRSASLLILLVGAFLILQRLVPKEIETGLASGNGRIEAVEIDIAAKNAGRVQAVFVQEGERVSAGQVLAVMDTRLLDAQLHQAEAQLQQAISAVVTAHSQTAQRESDKAAAEALLAQRQVELKVARSHLARSMAIADKGFISPQVVDDERAQVDSAEAAVRAALAQVVAAESAIASARAQVAGAQSSAAAAEANIERIQADIADATLSSPRDGRVQFIVARPGEVIAAGGRVLNLVDLSDVYMTFFLPTAQVGKLALGSEVRLVLDAAPEYVIPARLSFIADVAQFTPKAVETAAEREKLMFRVRAQIPPELLRKYSQQVKTGLPGMAYVRLDAARPWPPELEVKLPE</sequence>
<gene>
    <name evidence="3" type="ORF">F2Q65_15550</name>
</gene>
<accession>A0A5M8FGF9</accession>
<keyword evidence="4" id="KW-1185">Reference proteome</keyword>
<evidence type="ECO:0000259" key="2">
    <source>
        <dbReference type="Pfam" id="PF25876"/>
    </source>
</evidence>